<dbReference type="InterPro" id="IPR041916">
    <property type="entry name" value="Anti_sigma_zinc_sf"/>
</dbReference>
<keyword evidence="4" id="KW-0472">Membrane</keyword>
<organism evidence="5 6">
    <name type="scientific">Catenuloplanes indicus</name>
    <dbReference type="NCBI Taxonomy" id="137267"/>
    <lineage>
        <taxon>Bacteria</taxon>
        <taxon>Bacillati</taxon>
        <taxon>Actinomycetota</taxon>
        <taxon>Actinomycetes</taxon>
        <taxon>Micromonosporales</taxon>
        <taxon>Micromonosporaceae</taxon>
        <taxon>Catenuloplanes</taxon>
    </lineage>
</organism>
<evidence type="ECO:0000256" key="2">
    <source>
        <dbReference type="ARBA" id="ARBA00023163"/>
    </source>
</evidence>
<dbReference type="AlphaFoldDB" id="A0AAE3W3I3"/>
<accession>A0AAE3W3I3</accession>
<feature type="region of interest" description="Disordered" evidence="3">
    <location>
        <begin position="1"/>
        <end position="20"/>
    </location>
</feature>
<feature type="region of interest" description="Disordered" evidence="3">
    <location>
        <begin position="128"/>
        <end position="164"/>
    </location>
</feature>
<keyword evidence="4" id="KW-0812">Transmembrane</keyword>
<proteinExistence type="predicted"/>
<sequence length="265" mass="28378">MNDRFSTSAPEGASPHTDVGSYAIGALDEYETARFEEHLIDCDECAAELESLMPVVDVLSRVDPPSYVAAEQTHREGRVLQRMMGTVGKERRRARRRQLVTSAAAVVILAVVTTLSLFAGGQMFGGDGGSTPEALPSQQGELPPDPNGPGIGGPSGGDQFQATDPRSGVQLLVDFREKDWGTQVNFIVRNIKDVEECRLVLITTNGNEEVVTSWKVPAAGYGTAENPNPLELSAQTALDRSDIAFASVRAISDDDKSTTMVTAPN</sequence>
<evidence type="ECO:0000313" key="5">
    <source>
        <dbReference type="EMBL" id="MDQ0369313.1"/>
    </source>
</evidence>
<reference evidence="5 6" key="1">
    <citation type="submission" date="2023-07" db="EMBL/GenBank/DDBJ databases">
        <title>Sequencing the genomes of 1000 actinobacteria strains.</title>
        <authorList>
            <person name="Klenk H.-P."/>
        </authorList>
    </citation>
    <scope>NUCLEOTIDE SEQUENCE [LARGE SCALE GENOMIC DNA]</scope>
    <source>
        <strain evidence="5 6">DSM 44709</strain>
    </source>
</reference>
<gene>
    <name evidence="5" type="ORF">J2S42_005982</name>
</gene>
<evidence type="ECO:0000256" key="4">
    <source>
        <dbReference type="SAM" id="Phobius"/>
    </source>
</evidence>
<feature type="transmembrane region" description="Helical" evidence="4">
    <location>
        <begin position="99"/>
        <end position="119"/>
    </location>
</feature>
<evidence type="ECO:0000256" key="1">
    <source>
        <dbReference type="ARBA" id="ARBA00023015"/>
    </source>
</evidence>
<name>A0AAE3W3I3_9ACTN</name>
<dbReference type="Gene3D" id="1.10.10.1320">
    <property type="entry name" value="Anti-sigma factor, zinc-finger domain"/>
    <property type="match status" value="1"/>
</dbReference>
<keyword evidence="4" id="KW-1133">Transmembrane helix</keyword>
<dbReference type="RefSeq" id="WP_307244440.1">
    <property type="nucleotide sequence ID" value="NZ_JAUSUZ010000001.1"/>
</dbReference>
<evidence type="ECO:0000256" key="3">
    <source>
        <dbReference type="SAM" id="MobiDB-lite"/>
    </source>
</evidence>
<keyword evidence="1" id="KW-0805">Transcription regulation</keyword>
<dbReference type="EMBL" id="JAUSUZ010000001">
    <property type="protein sequence ID" value="MDQ0369313.1"/>
    <property type="molecule type" value="Genomic_DNA"/>
</dbReference>
<keyword evidence="6" id="KW-1185">Reference proteome</keyword>
<comment type="caution">
    <text evidence="5">The sequence shown here is derived from an EMBL/GenBank/DDBJ whole genome shotgun (WGS) entry which is preliminary data.</text>
</comment>
<evidence type="ECO:0000313" key="6">
    <source>
        <dbReference type="Proteomes" id="UP001240236"/>
    </source>
</evidence>
<dbReference type="Proteomes" id="UP001240236">
    <property type="component" value="Unassembled WGS sequence"/>
</dbReference>
<evidence type="ECO:0008006" key="7">
    <source>
        <dbReference type="Google" id="ProtNLM"/>
    </source>
</evidence>
<keyword evidence="2" id="KW-0804">Transcription</keyword>
<protein>
    <recommendedName>
        <fullName evidence="7">Zinc-finger domain-containing protein</fullName>
    </recommendedName>
</protein>